<reference evidence="3" key="1">
    <citation type="journal article" date="2011" name="Genetics">
        <title>Massive changes in genome architecture accompany the transition to self-fertility in the filamentous fungus Neurospora tetrasperma.</title>
        <authorList>
            <person name="Ellison C.E."/>
            <person name="Stajich J.E."/>
            <person name="Jacobson D.J."/>
            <person name="Natvig D.O."/>
            <person name="Lapidus A."/>
            <person name="Foster B."/>
            <person name="Aerts A."/>
            <person name="Riley R."/>
            <person name="Lindquist E.A."/>
            <person name="Grigoriev I.V."/>
            <person name="Taylor J.W."/>
        </authorList>
    </citation>
    <scope>NUCLEOTIDE SEQUENCE [LARGE SCALE GENOMIC DNA]</scope>
    <source>
        <strain evidence="3">FGSC 2508 / P0657</strain>
    </source>
</reference>
<dbReference type="HOGENOM" id="CLU_002639_3_0_1"/>
<proteinExistence type="predicted"/>
<dbReference type="EMBL" id="GL891306">
    <property type="protein sequence ID" value="EGO55937.1"/>
    <property type="molecule type" value="Genomic_DNA"/>
</dbReference>
<dbReference type="RefSeq" id="XP_009852717.1">
    <property type="nucleotide sequence ID" value="XM_009854415.1"/>
</dbReference>
<dbReference type="KEGG" id="nte:NEUTE1DRAFT46085"/>
<dbReference type="PANTHER" id="PTHR33112">
    <property type="entry name" value="DOMAIN PROTEIN, PUTATIVE-RELATED"/>
    <property type="match status" value="1"/>
</dbReference>
<protein>
    <recommendedName>
        <fullName evidence="1">Heterokaryon incompatibility domain-containing protein</fullName>
    </recommendedName>
</protein>
<feature type="domain" description="Heterokaryon incompatibility" evidence="1">
    <location>
        <begin position="76"/>
        <end position="218"/>
    </location>
</feature>
<dbReference type="InterPro" id="IPR010730">
    <property type="entry name" value="HET"/>
</dbReference>
<evidence type="ECO:0000259" key="1">
    <source>
        <dbReference type="Pfam" id="PF06985"/>
    </source>
</evidence>
<name>F8MSQ1_NEUT8</name>
<gene>
    <name evidence="2" type="ORF">NEUTE1DRAFT_46085</name>
</gene>
<dbReference type="Proteomes" id="UP000008065">
    <property type="component" value="Unassembled WGS sequence"/>
</dbReference>
<dbReference type="Pfam" id="PF06985">
    <property type="entry name" value="HET"/>
    <property type="match status" value="1"/>
</dbReference>
<dbReference type="GeneID" id="20828027"/>
<organism evidence="2 3">
    <name type="scientific">Neurospora tetrasperma (strain FGSC 2508 / ATCC MYA-4615 / P0657)</name>
    <dbReference type="NCBI Taxonomy" id="510951"/>
    <lineage>
        <taxon>Eukaryota</taxon>
        <taxon>Fungi</taxon>
        <taxon>Dikarya</taxon>
        <taxon>Ascomycota</taxon>
        <taxon>Pezizomycotina</taxon>
        <taxon>Sordariomycetes</taxon>
        <taxon>Sordariomycetidae</taxon>
        <taxon>Sordariales</taxon>
        <taxon>Sordariaceae</taxon>
        <taxon>Neurospora</taxon>
    </lineage>
</organism>
<dbReference type="AlphaFoldDB" id="F8MSQ1"/>
<keyword evidence="3" id="KW-1185">Reference proteome</keyword>
<sequence>RVGALTTSLNTGSEASLDQALRWVENCLSNHPLCNKVVNENSQGKYPARFLDVGCRSSRTVKLTETTGMDFQKQRYMTLSHCWGDSVPARLLLDNYASRLKGFALDELPRTFQDAILLTQRLNVQFLWIDSLCIIQDSFDDWEAESAKMRFVYQNTYLNLAAAVSPNSSGGFFFPRHPLSFVPCAIKLAPNIILAQGQRSYNIRDTPILYTRGWVFQEQILPRRTLISGRQELYWDCSMSKTSEFFPDSVPWARSGSGVVNSPPMELFKRERLLDAQRLEAWASLVSDYSGRKLTKQSDKLVAISGLAEHLRNGWDGVTYLAGLWSYRLRGSLLWKCLDVKQSKGRNTDIAPSWSWASLSAKCELPRIWSYVKQEMDSLAEVLEAIVSPVTPTHLFGQVLSGGMVRIRGPLLRASCPAINTTLQPEWRCDLGGMRALLPDLELSWDEQESHKSGIIYLAPLQVKFNKWPSWHLEGLFLRPALTSPLRKGKFERLGVFKMFQEIDLANQDHLGLYDALFERLMFDTSSIDRLSLSLICGLEEERMSLLRSDPYLNGPLNTKLKDRYSPELEPEQYLNLAKFLDYLETAAQYNRESDNPDENLGQDEGNGFYVYEIV</sequence>
<dbReference type="OrthoDB" id="5347061at2759"/>
<dbReference type="VEuPathDB" id="FungiDB:NEUTE1DRAFT_46085"/>
<evidence type="ECO:0000313" key="3">
    <source>
        <dbReference type="Proteomes" id="UP000008065"/>
    </source>
</evidence>
<accession>F8MSQ1</accession>
<feature type="non-terminal residue" evidence="2">
    <location>
        <position position="1"/>
    </location>
</feature>
<dbReference type="PANTHER" id="PTHR33112:SF10">
    <property type="entry name" value="TOL"/>
    <property type="match status" value="1"/>
</dbReference>
<evidence type="ECO:0000313" key="2">
    <source>
        <dbReference type="EMBL" id="EGO55937.1"/>
    </source>
</evidence>